<dbReference type="EMBL" id="CP006935">
    <property type="protein sequence ID" value="AHC40224.1"/>
    <property type="molecule type" value="Genomic_DNA"/>
</dbReference>
<accession>A0ABM5P178</accession>
<evidence type="ECO:0000313" key="2">
    <source>
        <dbReference type="Proteomes" id="UP000018745"/>
    </source>
</evidence>
<sequence>MGIGGVCVFVYNREGVVPSIDLTGAQKIESTQIQRINNGNSLESKDFTNNRSVWDLSYVNQITGL</sequence>
<proteinExistence type="predicted"/>
<reference evidence="1 2" key="1">
    <citation type="journal article" date="2014" name="Genome Announc.">
        <title>Complete Genome Sequence of Mycoplasma ovis Strain Michigan, a Hemoplasma of Sheep with Two Distinct 16S rRNA Genes.</title>
        <authorList>
            <person name="Deshuillers P.L."/>
            <person name="Santos A.P."/>
            <person name="do Nascimento N.C."/>
            <person name="Hampel J.A."/>
            <person name="Bergin I.L."/>
            <person name="Dyson M.C."/>
            <person name="Messick J.B."/>
        </authorList>
    </citation>
    <scope>NUCLEOTIDE SEQUENCE [LARGE SCALE GENOMIC DNA]</scope>
    <source>
        <strain evidence="1 2">Michigan</strain>
    </source>
</reference>
<protein>
    <submittedName>
        <fullName evidence="1">Uncharacterized protein</fullName>
    </submittedName>
</protein>
<name>A0ABM5P178_9MOLU</name>
<evidence type="ECO:0000313" key="1">
    <source>
        <dbReference type="EMBL" id="AHC40224.1"/>
    </source>
</evidence>
<organism evidence="1 2">
    <name type="scientific">Mycoplasma ovis str. Michigan</name>
    <dbReference type="NCBI Taxonomy" id="1415773"/>
    <lineage>
        <taxon>Bacteria</taxon>
        <taxon>Bacillati</taxon>
        <taxon>Mycoplasmatota</taxon>
        <taxon>Mollicutes</taxon>
        <taxon>Mycoplasmataceae</taxon>
        <taxon>Mycoplasma</taxon>
    </lineage>
</organism>
<dbReference type="Proteomes" id="UP000018745">
    <property type="component" value="Chromosome"/>
</dbReference>
<keyword evidence="2" id="KW-1185">Reference proteome</keyword>
<gene>
    <name evidence="1" type="ORF">OVS_01695</name>
</gene>